<evidence type="ECO:0000313" key="3">
    <source>
        <dbReference type="Proteomes" id="UP000027222"/>
    </source>
</evidence>
<feature type="transmembrane region" description="Helical" evidence="1">
    <location>
        <begin position="77"/>
        <end position="96"/>
    </location>
</feature>
<keyword evidence="1" id="KW-0472">Membrane</keyword>
<keyword evidence="3" id="KW-1185">Reference proteome</keyword>
<gene>
    <name evidence="2" type="ORF">GALMADRAFT_143706</name>
</gene>
<dbReference type="AlphaFoldDB" id="A0A067SKK5"/>
<name>A0A067SKK5_GALM3</name>
<dbReference type="HOGENOM" id="CLU_1796614_0_0_1"/>
<keyword evidence="1" id="KW-0812">Transmembrane</keyword>
<dbReference type="OrthoDB" id="3349377at2759"/>
<sequence>MGFGLRGLPATALDIVGGKFCLTKRVPTNFFVFWLPMLVFEILLCVLAVVRAYKSYHESGRTIYGQRLFDILIRDSVLYFLAIGITYLTCFVVWILEPNILIEAPIGFSLAISCTLGNRMILNLRNANEQKGQQEVFIPLKAVK</sequence>
<proteinExistence type="predicted"/>
<dbReference type="EMBL" id="KL142392">
    <property type="protein sequence ID" value="KDR71426.1"/>
    <property type="molecule type" value="Genomic_DNA"/>
</dbReference>
<reference evidence="3" key="1">
    <citation type="journal article" date="2014" name="Proc. Natl. Acad. Sci. U.S.A.">
        <title>Extensive sampling of basidiomycete genomes demonstrates inadequacy of the white-rot/brown-rot paradigm for wood decay fungi.</title>
        <authorList>
            <person name="Riley R."/>
            <person name="Salamov A.A."/>
            <person name="Brown D.W."/>
            <person name="Nagy L.G."/>
            <person name="Floudas D."/>
            <person name="Held B.W."/>
            <person name="Levasseur A."/>
            <person name="Lombard V."/>
            <person name="Morin E."/>
            <person name="Otillar R."/>
            <person name="Lindquist E.A."/>
            <person name="Sun H."/>
            <person name="LaButti K.M."/>
            <person name="Schmutz J."/>
            <person name="Jabbour D."/>
            <person name="Luo H."/>
            <person name="Baker S.E."/>
            <person name="Pisabarro A.G."/>
            <person name="Walton J.D."/>
            <person name="Blanchette R.A."/>
            <person name="Henrissat B."/>
            <person name="Martin F."/>
            <person name="Cullen D."/>
            <person name="Hibbett D.S."/>
            <person name="Grigoriev I.V."/>
        </authorList>
    </citation>
    <scope>NUCLEOTIDE SEQUENCE [LARGE SCALE GENOMIC DNA]</scope>
    <source>
        <strain evidence="3">CBS 339.88</strain>
    </source>
</reference>
<accession>A0A067SKK5</accession>
<organism evidence="2 3">
    <name type="scientific">Galerina marginata (strain CBS 339.88)</name>
    <dbReference type="NCBI Taxonomy" id="685588"/>
    <lineage>
        <taxon>Eukaryota</taxon>
        <taxon>Fungi</taxon>
        <taxon>Dikarya</taxon>
        <taxon>Basidiomycota</taxon>
        <taxon>Agaricomycotina</taxon>
        <taxon>Agaricomycetes</taxon>
        <taxon>Agaricomycetidae</taxon>
        <taxon>Agaricales</taxon>
        <taxon>Agaricineae</taxon>
        <taxon>Strophariaceae</taxon>
        <taxon>Galerina</taxon>
    </lineage>
</organism>
<evidence type="ECO:0000256" key="1">
    <source>
        <dbReference type="SAM" id="Phobius"/>
    </source>
</evidence>
<keyword evidence="1" id="KW-1133">Transmembrane helix</keyword>
<protein>
    <submittedName>
        <fullName evidence="2">Uncharacterized protein</fullName>
    </submittedName>
</protein>
<dbReference type="Proteomes" id="UP000027222">
    <property type="component" value="Unassembled WGS sequence"/>
</dbReference>
<evidence type="ECO:0000313" key="2">
    <source>
        <dbReference type="EMBL" id="KDR71426.1"/>
    </source>
</evidence>
<feature type="transmembrane region" description="Helical" evidence="1">
    <location>
        <begin position="102"/>
        <end position="122"/>
    </location>
</feature>
<feature type="transmembrane region" description="Helical" evidence="1">
    <location>
        <begin position="31"/>
        <end position="53"/>
    </location>
</feature>